<gene>
    <name evidence="2" type="ORF">KC19_10G168200</name>
</gene>
<dbReference type="Proteomes" id="UP000822688">
    <property type="component" value="Chromosome 10"/>
</dbReference>
<keyword evidence="3" id="KW-1185">Reference proteome</keyword>
<evidence type="ECO:0000313" key="2">
    <source>
        <dbReference type="EMBL" id="KAG0560281.1"/>
    </source>
</evidence>
<feature type="chain" id="PRO_5035888418" evidence="1">
    <location>
        <begin position="21"/>
        <end position="65"/>
    </location>
</feature>
<comment type="caution">
    <text evidence="2">The sequence shown here is derived from an EMBL/GenBank/DDBJ whole genome shotgun (WGS) entry which is preliminary data.</text>
</comment>
<evidence type="ECO:0000256" key="1">
    <source>
        <dbReference type="SAM" id="SignalP"/>
    </source>
</evidence>
<sequence length="65" mass="7277">MGFTCTGEFLALSSLLGSLQLHLDCFHGEQLRFCQCYSLPAPEVSYVSWSLCFDLSRFPKPTQGL</sequence>
<accession>A0A8T0GL73</accession>
<dbReference type="AlphaFoldDB" id="A0A8T0GL73"/>
<evidence type="ECO:0000313" key="3">
    <source>
        <dbReference type="Proteomes" id="UP000822688"/>
    </source>
</evidence>
<feature type="signal peptide" evidence="1">
    <location>
        <begin position="1"/>
        <end position="20"/>
    </location>
</feature>
<name>A0A8T0GL73_CERPU</name>
<reference evidence="2" key="1">
    <citation type="submission" date="2020-06" db="EMBL/GenBank/DDBJ databases">
        <title>WGS assembly of Ceratodon purpureus strain R40.</title>
        <authorList>
            <person name="Carey S.B."/>
            <person name="Jenkins J."/>
            <person name="Shu S."/>
            <person name="Lovell J.T."/>
            <person name="Sreedasyam A."/>
            <person name="Maumus F."/>
            <person name="Tiley G.P."/>
            <person name="Fernandez-Pozo N."/>
            <person name="Barry K."/>
            <person name="Chen C."/>
            <person name="Wang M."/>
            <person name="Lipzen A."/>
            <person name="Daum C."/>
            <person name="Saski C.A."/>
            <person name="Payton A.C."/>
            <person name="Mcbreen J.C."/>
            <person name="Conrad R.E."/>
            <person name="Kollar L.M."/>
            <person name="Olsson S."/>
            <person name="Huttunen S."/>
            <person name="Landis J.B."/>
            <person name="Wickett N.J."/>
            <person name="Johnson M.G."/>
            <person name="Rensing S.A."/>
            <person name="Grimwood J."/>
            <person name="Schmutz J."/>
            <person name="Mcdaniel S.F."/>
        </authorList>
    </citation>
    <scope>NUCLEOTIDE SEQUENCE</scope>
    <source>
        <strain evidence="2">R40</strain>
    </source>
</reference>
<dbReference type="EMBL" id="CM026431">
    <property type="protein sequence ID" value="KAG0560281.1"/>
    <property type="molecule type" value="Genomic_DNA"/>
</dbReference>
<keyword evidence="1" id="KW-0732">Signal</keyword>
<proteinExistence type="predicted"/>
<organism evidence="2 3">
    <name type="scientific">Ceratodon purpureus</name>
    <name type="common">Fire moss</name>
    <name type="synonym">Dicranum purpureum</name>
    <dbReference type="NCBI Taxonomy" id="3225"/>
    <lineage>
        <taxon>Eukaryota</taxon>
        <taxon>Viridiplantae</taxon>
        <taxon>Streptophyta</taxon>
        <taxon>Embryophyta</taxon>
        <taxon>Bryophyta</taxon>
        <taxon>Bryophytina</taxon>
        <taxon>Bryopsida</taxon>
        <taxon>Dicranidae</taxon>
        <taxon>Pseudoditrichales</taxon>
        <taxon>Ditrichaceae</taxon>
        <taxon>Ceratodon</taxon>
    </lineage>
</organism>
<protein>
    <submittedName>
        <fullName evidence="2">Uncharacterized protein</fullName>
    </submittedName>
</protein>